<dbReference type="Proteomes" id="UP001060085">
    <property type="component" value="Linkage Group LG07"/>
</dbReference>
<gene>
    <name evidence="1" type="ORF">M9H77_30372</name>
</gene>
<sequence>MLVLSIFSRMEKSEPQPLPFWSDEDPNMFEEFLEPDEYIDLGHLFTTDRIFSSKDELVNWTKQTAMKAKTYLIINRYQRSRTDDHRPYVTLACERGGTVKKYKKPVVDDEEEEILIKRRGPYGNKKCGCPFKLEGEQMATSENWQLFVHNGRHNHKIAVYHHGHAQAARLTDEHNVPSLLRFFQEEGIGCAVSAQKIYNVVAKIKKNRMQGKNTVEEVLRLSAQNGYTIFYRNRQESKILCDIVIAHLTLIAMIRTWPYVLIMDTTYKTNKYNMPLLKAVGMTLTGKNFTVATTFMRNEQAMTYRWVLQQINHLYATAAMANGAGSILNEGEPLVILTNRESGLMPVIDDVVWTSQVFYFGVETTNRVESEHSVLKLWLSTCHGDLDSVFLNINALIEGQIAKIKYSLEISKLKEKFSARSNIILKNIRNKISHLALKNIWVEIKKVREMVEDPGSNCLHYLRKLHGLPCVCELVRRCQYLIPIQLEDVYIFWRKLEISANISDIHERDMDSKMRGLISMLEEISTGPISKVREVRRLIKGVICLVLSEDPCPPLTNPPETAVTKGRWKMNSTERDKSHWEYVSIAHRKIGKSSGSGSGSRSGSGSGPV</sequence>
<name>A0ACB9ZX22_CATRO</name>
<reference evidence="2" key="1">
    <citation type="journal article" date="2023" name="Nat. Plants">
        <title>Single-cell RNA sequencing provides a high-resolution roadmap for understanding the multicellular compartmentation of specialized metabolism.</title>
        <authorList>
            <person name="Sun S."/>
            <person name="Shen X."/>
            <person name="Li Y."/>
            <person name="Li Y."/>
            <person name="Wang S."/>
            <person name="Li R."/>
            <person name="Zhang H."/>
            <person name="Shen G."/>
            <person name="Guo B."/>
            <person name="Wei J."/>
            <person name="Xu J."/>
            <person name="St-Pierre B."/>
            <person name="Chen S."/>
            <person name="Sun C."/>
        </authorList>
    </citation>
    <scope>NUCLEOTIDE SEQUENCE [LARGE SCALE GENOMIC DNA]</scope>
</reference>
<protein>
    <submittedName>
        <fullName evidence="1">Uncharacterized protein</fullName>
    </submittedName>
</protein>
<dbReference type="EMBL" id="CM044707">
    <property type="protein sequence ID" value="KAI5653185.1"/>
    <property type="molecule type" value="Genomic_DNA"/>
</dbReference>
<proteinExistence type="predicted"/>
<evidence type="ECO:0000313" key="1">
    <source>
        <dbReference type="EMBL" id="KAI5653185.1"/>
    </source>
</evidence>
<comment type="caution">
    <text evidence="1">The sequence shown here is derived from an EMBL/GenBank/DDBJ whole genome shotgun (WGS) entry which is preliminary data.</text>
</comment>
<accession>A0ACB9ZX22</accession>
<evidence type="ECO:0000313" key="2">
    <source>
        <dbReference type="Proteomes" id="UP001060085"/>
    </source>
</evidence>
<organism evidence="1 2">
    <name type="scientific">Catharanthus roseus</name>
    <name type="common">Madagascar periwinkle</name>
    <name type="synonym">Vinca rosea</name>
    <dbReference type="NCBI Taxonomy" id="4058"/>
    <lineage>
        <taxon>Eukaryota</taxon>
        <taxon>Viridiplantae</taxon>
        <taxon>Streptophyta</taxon>
        <taxon>Embryophyta</taxon>
        <taxon>Tracheophyta</taxon>
        <taxon>Spermatophyta</taxon>
        <taxon>Magnoliopsida</taxon>
        <taxon>eudicotyledons</taxon>
        <taxon>Gunneridae</taxon>
        <taxon>Pentapetalae</taxon>
        <taxon>asterids</taxon>
        <taxon>lamiids</taxon>
        <taxon>Gentianales</taxon>
        <taxon>Apocynaceae</taxon>
        <taxon>Rauvolfioideae</taxon>
        <taxon>Vinceae</taxon>
        <taxon>Catharanthinae</taxon>
        <taxon>Catharanthus</taxon>
    </lineage>
</organism>
<keyword evidence="2" id="KW-1185">Reference proteome</keyword>